<protein>
    <submittedName>
        <fullName evidence="2 4">Uncharacterized protein</fullName>
    </submittedName>
</protein>
<feature type="signal peptide" evidence="1">
    <location>
        <begin position="1"/>
        <end position="21"/>
    </location>
</feature>
<feature type="chain" id="PRO_5043141396" evidence="1">
    <location>
        <begin position="22"/>
        <end position="185"/>
    </location>
</feature>
<keyword evidence="1" id="KW-0732">Signal</keyword>
<gene>
    <name evidence="2" type="ORF">SSLN_LOCUS10845</name>
</gene>
<evidence type="ECO:0000313" key="3">
    <source>
        <dbReference type="Proteomes" id="UP000275846"/>
    </source>
</evidence>
<accession>A0A183T2Z7</accession>
<reference evidence="2 3" key="2">
    <citation type="submission" date="2018-11" db="EMBL/GenBank/DDBJ databases">
        <authorList>
            <consortium name="Pathogen Informatics"/>
        </authorList>
    </citation>
    <scope>NUCLEOTIDE SEQUENCE [LARGE SCALE GENOMIC DNA]</scope>
    <source>
        <strain evidence="2 3">NST_G2</strain>
    </source>
</reference>
<keyword evidence="3" id="KW-1185">Reference proteome</keyword>
<proteinExistence type="predicted"/>
<name>A0A183T2Z7_SCHSO</name>
<reference evidence="4" key="1">
    <citation type="submission" date="2016-06" db="UniProtKB">
        <authorList>
            <consortium name="WormBaseParasite"/>
        </authorList>
    </citation>
    <scope>IDENTIFICATION</scope>
</reference>
<dbReference type="AlphaFoldDB" id="A0A183T2Z7"/>
<evidence type="ECO:0000256" key="1">
    <source>
        <dbReference type="SAM" id="SignalP"/>
    </source>
</evidence>
<organism evidence="4">
    <name type="scientific">Schistocephalus solidus</name>
    <name type="common">Tapeworm</name>
    <dbReference type="NCBI Taxonomy" id="70667"/>
    <lineage>
        <taxon>Eukaryota</taxon>
        <taxon>Metazoa</taxon>
        <taxon>Spiralia</taxon>
        <taxon>Lophotrochozoa</taxon>
        <taxon>Platyhelminthes</taxon>
        <taxon>Cestoda</taxon>
        <taxon>Eucestoda</taxon>
        <taxon>Diphyllobothriidea</taxon>
        <taxon>Diphyllobothriidae</taxon>
        <taxon>Schistocephalus</taxon>
    </lineage>
</organism>
<evidence type="ECO:0000313" key="2">
    <source>
        <dbReference type="EMBL" id="VDL97230.1"/>
    </source>
</evidence>
<dbReference type="EMBL" id="UYSU01036125">
    <property type="protein sequence ID" value="VDL97230.1"/>
    <property type="molecule type" value="Genomic_DNA"/>
</dbReference>
<evidence type="ECO:0000313" key="4">
    <source>
        <dbReference type="WBParaSite" id="SSLN_0001126801-mRNA-1"/>
    </source>
</evidence>
<sequence length="185" mass="20639">MSIKDLLSALFMAGLLVAARAEDGDPPAAAGLSVEPNLIVLISGLLLALELERVKTERSLRKLVNKVEPLAKKVKQDIQRFADEVGATDRFLTYRQNLQRPYPNLRNEQKKRLGQPPPYTGISETRERYAAIKGYWQGNCGSKGYTINPTPDVGAAFNLPRFAHPYAQTGQSVYSSSYVWPRPDY</sequence>
<dbReference type="Proteomes" id="UP000275846">
    <property type="component" value="Unassembled WGS sequence"/>
</dbReference>
<dbReference type="WBParaSite" id="SSLN_0001126801-mRNA-1">
    <property type="protein sequence ID" value="SSLN_0001126801-mRNA-1"/>
    <property type="gene ID" value="SSLN_0001126801"/>
</dbReference>